<dbReference type="Gene3D" id="3.40.50.1400">
    <property type="match status" value="2"/>
</dbReference>
<dbReference type="PROSITE" id="PS00534">
    <property type="entry name" value="FERROCHELATASE"/>
    <property type="match status" value="1"/>
</dbReference>
<evidence type="ECO:0000256" key="7">
    <source>
        <dbReference type="HAMAP-Rule" id="MF_00323"/>
    </source>
</evidence>
<keyword evidence="4 7" id="KW-0456">Lyase</keyword>
<comment type="catalytic activity">
    <reaction evidence="6">
        <text>Fe-coproporphyrin III + 2 H(+) = coproporphyrin III + Fe(2+)</text>
        <dbReference type="Rhea" id="RHEA:49572"/>
        <dbReference type="ChEBI" id="CHEBI:15378"/>
        <dbReference type="ChEBI" id="CHEBI:29033"/>
        <dbReference type="ChEBI" id="CHEBI:68438"/>
        <dbReference type="ChEBI" id="CHEBI:131725"/>
        <dbReference type="EC" id="4.99.1.9"/>
    </reaction>
    <physiologicalReaction direction="right-to-left" evidence="6">
        <dbReference type="Rhea" id="RHEA:49574"/>
    </physiologicalReaction>
</comment>
<dbReference type="InterPro" id="IPR019772">
    <property type="entry name" value="Ferrochelatase_AS"/>
</dbReference>
<dbReference type="GO" id="GO:0046872">
    <property type="term" value="F:metal ion binding"/>
    <property type="evidence" value="ECO:0007669"/>
    <property type="project" value="UniProtKB-KW"/>
</dbReference>
<dbReference type="InterPro" id="IPR001015">
    <property type="entry name" value="Ferrochelatase"/>
</dbReference>
<proteinExistence type="inferred from homology"/>
<keyword evidence="3 7" id="KW-0350">Heme biosynthesis</keyword>
<dbReference type="PANTHER" id="PTHR11108:SF1">
    <property type="entry name" value="FERROCHELATASE, MITOCHONDRIAL"/>
    <property type="match status" value="1"/>
</dbReference>
<evidence type="ECO:0000313" key="10">
    <source>
        <dbReference type="Proteomes" id="UP000010793"/>
    </source>
</evidence>
<dbReference type="EMBL" id="CP002873">
    <property type="protein sequence ID" value="AGA66142.1"/>
    <property type="molecule type" value="Genomic_DNA"/>
</dbReference>
<keyword evidence="10" id="KW-1185">Reference proteome</keyword>
<dbReference type="NCBIfam" id="TIGR00109">
    <property type="entry name" value="hemH"/>
    <property type="match status" value="1"/>
</dbReference>
<comment type="catalytic activity">
    <reaction evidence="7 8">
        <text>heme b + 2 H(+) = protoporphyrin IX + Fe(2+)</text>
        <dbReference type="Rhea" id="RHEA:22584"/>
        <dbReference type="ChEBI" id="CHEBI:15378"/>
        <dbReference type="ChEBI" id="CHEBI:29033"/>
        <dbReference type="ChEBI" id="CHEBI:57306"/>
        <dbReference type="ChEBI" id="CHEBI:60344"/>
        <dbReference type="EC" id="4.98.1.1"/>
    </reaction>
</comment>
<feature type="binding site" evidence="7">
    <location>
        <position position="274"/>
    </location>
    <ligand>
        <name>Fe(2+)</name>
        <dbReference type="ChEBI" id="CHEBI:29033"/>
    </ligand>
</feature>
<sequence>MNTVEKKKNVILLNMGGPRNIQEINTFLVNMFNDYHILNIKNSFIRNMVAKKIVNKIKPDVISHYEAIGGKSPINEYTEKLVNKLNKLDSSADYKYIMNYTPPYAYDVLKELKNKNVEEITLFSMYPQYSEVTVKSSLESVYKAIKKLKYNPKINIIDRYYYDYNYNNSIVQLIKESIVNKNPEEYVLIFSAHSIPKMYADKGDPYEYECNYNIEILKEKLHEEGLNFKDIVLSYQSKIGKIEWLSPATIDIIKKYKGEKLIIYPLAFTIDNSETIYEIDMEYRKEAINKYDIKDFILVPCLNDNLNFAKAIIELSRNAEIYNSNISDIKEIV</sequence>
<dbReference type="SUPFAM" id="SSF53800">
    <property type="entry name" value="Chelatase"/>
    <property type="match status" value="1"/>
</dbReference>
<dbReference type="KEGG" id="bpip:BPP43_04280"/>
<dbReference type="Pfam" id="PF00762">
    <property type="entry name" value="Ferrochelatase"/>
    <property type="match status" value="1"/>
</dbReference>
<evidence type="ECO:0000256" key="2">
    <source>
        <dbReference type="ARBA" id="ARBA00023004"/>
    </source>
</evidence>
<gene>
    <name evidence="7" type="primary">hemH</name>
    <name evidence="9" type="ORF">BPP43_04280</name>
</gene>
<dbReference type="EC" id="4.98.1.1" evidence="7 8"/>
<dbReference type="GO" id="GO:0006783">
    <property type="term" value="P:heme biosynthetic process"/>
    <property type="evidence" value="ECO:0007669"/>
    <property type="project" value="UniProtKB-UniRule"/>
</dbReference>
<dbReference type="GO" id="GO:0005737">
    <property type="term" value="C:cytoplasm"/>
    <property type="evidence" value="ECO:0007669"/>
    <property type="project" value="UniProtKB-SubCell"/>
</dbReference>
<dbReference type="AlphaFoldDB" id="A0A3B6VNN2"/>
<dbReference type="UniPathway" id="UPA00252">
    <property type="reaction ID" value="UER00325"/>
</dbReference>
<dbReference type="GO" id="GO:0004325">
    <property type="term" value="F:ferrochelatase activity"/>
    <property type="evidence" value="ECO:0007669"/>
    <property type="project" value="UniProtKB-UniRule"/>
</dbReference>
<accession>A0A3B6VNN2</accession>
<reference evidence="9 10" key="1">
    <citation type="journal article" date="2013" name="Genome Announc.">
        <title>Complete Genome Sequence of the Porcine Strain Brachyspira pilosicoli P43/6/78(T.).</title>
        <authorList>
            <person name="Lin C."/>
            <person name="den Bakker H.C."/>
            <person name="Suzuki H."/>
            <person name="Lefebure T."/>
            <person name="Ponnala L."/>
            <person name="Sun Q."/>
            <person name="Stanhope M.J."/>
            <person name="Wiedmann M."/>
            <person name="Duhamel G.E."/>
        </authorList>
    </citation>
    <scope>NUCLEOTIDE SEQUENCE [LARGE SCALE GENOMIC DNA]</scope>
    <source>
        <strain evidence="9 10">P43/6/78</strain>
    </source>
</reference>
<evidence type="ECO:0000313" key="9">
    <source>
        <dbReference type="EMBL" id="AGA66142.1"/>
    </source>
</evidence>
<protein>
    <recommendedName>
        <fullName evidence="7 8">Ferrochelatase</fullName>
        <ecNumber evidence="7 8">4.98.1.1</ecNumber>
    </recommendedName>
    <alternativeName>
        <fullName evidence="7">Heme synthase</fullName>
    </alternativeName>
    <alternativeName>
        <fullName evidence="7">Protoheme ferro-lyase</fullName>
    </alternativeName>
</protein>
<dbReference type="Proteomes" id="UP000010793">
    <property type="component" value="Chromosome"/>
</dbReference>
<dbReference type="CDD" id="cd03411">
    <property type="entry name" value="Ferrochelatase_N"/>
    <property type="match status" value="1"/>
</dbReference>
<evidence type="ECO:0000256" key="8">
    <source>
        <dbReference type="RuleBase" id="RU000607"/>
    </source>
</evidence>
<organism evidence="9 10">
    <name type="scientific">Brachyspira pilosicoli P43/6/78</name>
    <dbReference type="NCBI Taxonomy" id="1042417"/>
    <lineage>
        <taxon>Bacteria</taxon>
        <taxon>Pseudomonadati</taxon>
        <taxon>Spirochaetota</taxon>
        <taxon>Spirochaetia</taxon>
        <taxon>Brachyspirales</taxon>
        <taxon>Brachyspiraceae</taxon>
        <taxon>Brachyspira</taxon>
    </lineage>
</organism>
<name>A0A3B6VNN2_BRAPL</name>
<comment type="pathway">
    <text evidence="7 8">Porphyrin-containing compound metabolism; protoheme biosynthesis; protoheme from protoporphyrin-IX: step 1/1.</text>
</comment>
<evidence type="ECO:0000256" key="4">
    <source>
        <dbReference type="ARBA" id="ARBA00023239"/>
    </source>
</evidence>
<dbReference type="InterPro" id="IPR033659">
    <property type="entry name" value="Ferrochelatase_N"/>
</dbReference>
<keyword evidence="7" id="KW-0479">Metal-binding</keyword>
<dbReference type="InterPro" id="IPR033644">
    <property type="entry name" value="Ferrochelatase_C"/>
</dbReference>
<dbReference type="RefSeq" id="WP_015274251.1">
    <property type="nucleotide sequence ID" value="NC_019908.1"/>
</dbReference>
<comment type="function">
    <text evidence="7 8">Catalyzes the ferrous insertion into protoporphyrin IX.</text>
</comment>
<keyword evidence="2 7" id="KW-0408">Iron</keyword>
<dbReference type="PANTHER" id="PTHR11108">
    <property type="entry name" value="FERROCHELATASE"/>
    <property type="match status" value="1"/>
</dbReference>
<evidence type="ECO:0000256" key="1">
    <source>
        <dbReference type="ARBA" id="ARBA00007718"/>
    </source>
</evidence>
<keyword evidence="5 7" id="KW-0627">Porphyrin biosynthesis</keyword>
<evidence type="ECO:0000256" key="6">
    <source>
        <dbReference type="ARBA" id="ARBA00024536"/>
    </source>
</evidence>
<dbReference type="HAMAP" id="MF_00323">
    <property type="entry name" value="Ferrochelatase"/>
    <property type="match status" value="1"/>
</dbReference>
<keyword evidence="7 8" id="KW-0963">Cytoplasm</keyword>
<comment type="similarity">
    <text evidence="1 7 8">Belongs to the ferrochelatase family.</text>
</comment>
<evidence type="ECO:0000256" key="5">
    <source>
        <dbReference type="ARBA" id="ARBA00023244"/>
    </source>
</evidence>
<dbReference type="CDD" id="cd00419">
    <property type="entry name" value="Ferrochelatase_C"/>
    <property type="match status" value="1"/>
</dbReference>
<feature type="binding site" evidence="7">
    <location>
        <position position="193"/>
    </location>
    <ligand>
        <name>Fe(2+)</name>
        <dbReference type="ChEBI" id="CHEBI:29033"/>
    </ligand>
</feature>
<comment type="subcellular location">
    <subcellularLocation>
        <location evidence="7 8">Cytoplasm</location>
    </subcellularLocation>
</comment>
<evidence type="ECO:0000256" key="3">
    <source>
        <dbReference type="ARBA" id="ARBA00023133"/>
    </source>
</evidence>